<keyword evidence="1" id="KW-0436">Ligase</keyword>
<feature type="domain" description="Aminoacyl-transfer RNA synthetases class-II family profile" evidence="4">
    <location>
        <begin position="106"/>
        <end position="417"/>
    </location>
</feature>
<dbReference type="AlphaFoldDB" id="A0A381Z107"/>
<dbReference type="PRINTS" id="PR00982">
    <property type="entry name" value="TRNASYNTHLYS"/>
</dbReference>
<proteinExistence type="predicted"/>
<dbReference type="GO" id="GO:0006430">
    <property type="term" value="P:lysyl-tRNA aminoacylation"/>
    <property type="evidence" value="ECO:0007669"/>
    <property type="project" value="InterPro"/>
</dbReference>
<sequence length="420" mass="48978">MSGSLQSPCDNLPSGNYHGRIIEQSEKSNQIIVLIKDRLFRLIMEETVKLPMGSLISFKVNLDKKLEKIKIKNSTLNFEANGDIFRWIKLTKKPSRMEFLQTRHQIIRGIRKWFDQQNFIETETPLLVSAPSPEAQLFPVKTDKGYLITSPEYQMKRLLVGGFDKIFQISRCFRDDENSPQHNPEFTMLEWYRTYQPLEKLMTDIEQFALHLSDSVKSNLLSKKIPLPPWPRKSVSSLFKKHIGIKLDGYETANELRKKAELSGYEKLFHDLPDSSKLTDSLAYEQTFFRLWNYIQNRFSKSTPVFVFDWPLPLASLARKNSMRQEFAERVELYVNCMELANGFAELTDPIEQRRRFEQDLKNRKSEGRETVPLDNKFLKSIEHGLPECSGMALGIDRLIMWLCGTDNIQDVICFTEDEV</sequence>
<dbReference type="InterPro" id="IPR006195">
    <property type="entry name" value="aa-tRNA-synth_II"/>
</dbReference>
<accession>A0A381Z107</accession>
<dbReference type="InterPro" id="IPR045864">
    <property type="entry name" value="aa-tRNA-synth_II/BPL/LPL"/>
</dbReference>
<evidence type="ECO:0000313" key="5">
    <source>
        <dbReference type="EMBL" id="SVA82407.1"/>
    </source>
</evidence>
<dbReference type="PANTHER" id="PTHR42918:SF6">
    <property type="entry name" value="ELONGATION FACTOR P--(R)-BETA-LYSINE LIGASE"/>
    <property type="match status" value="1"/>
</dbReference>
<keyword evidence="3" id="KW-0067">ATP-binding</keyword>
<keyword evidence="2" id="KW-0547">Nucleotide-binding</keyword>
<dbReference type="Gene3D" id="3.30.930.10">
    <property type="entry name" value="Bira Bifunctional Protein, Domain 2"/>
    <property type="match status" value="1"/>
</dbReference>
<organism evidence="5">
    <name type="scientific">marine metagenome</name>
    <dbReference type="NCBI Taxonomy" id="408172"/>
    <lineage>
        <taxon>unclassified sequences</taxon>
        <taxon>metagenomes</taxon>
        <taxon>ecological metagenomes</taxon>
    </lineage>
</organism>
<dbReference type="GO" id="GO:0005524">
    <property type="term" value="F:ATP binding"/>
    <property type="evidence" value="ECO:0007669"/>
    <property type="project" value="UniProtKB-KW"/>
</dbReference>
<dbReference type="Pfam" id="PF00152">
    <property type="entry name" value="tRNA-synt_2"/>
    <property type="match status" value="1"/>
</dbReference>
<dbReference type="SUPFAM" id="SSF55681">
    <property type="entry name" value="Class II aaRS and biotin synthetases"/>
    <property type="match status" value="1"/>
</dbReference>
<dbReference type="NCBIfam" id="NF006828">
    <property type="entry name" value="PRK09350.1"/>
    <property type="match status" value="1"/>
</dbReference>
<dbReference type="PANTHER" id="PTHR42918">
    <property type="entry name" value="LYSYL-TRNA SYNTHETASE"/>
    <property type="match status" value="1"/>
</dbReference>
<gene>
    <name evidence="5" type="ORF">METZ01_LOCUS135261</name>
</gene>
<dbReference type="InterPro" id="IPR004525">
    <property type="entry name" value="EpmA"/>
</dbReference>
<dbReference type="PROSITE" id="PS50862">
    <property type="entry name" value="AA_TRNA_LIGASE_II"/>
    <property type="match status" value="1"/>
</dbReference>
<name>A0A381Z107_9ZZZZ</name>
<dbReference type="GO" id="GO:0000049">
    <property type="term" value="F:tRNA binding"/>
    <property type="evidence" value="ECO:0007669"/>
    <property type="project" value="TreeGrafter"/>
</dbReference>
<dbReference type="InterPro" id="IPR004364">
    <property type="entry name" value="Aa-tRNA-synt_II"/>
</dbReference>
<dbReference type="GO" id="GO:0004824">
    <property type="term" value="F:lysine-tRNA ligase activity"/>
    <property type="evidence" value="ECO:0007669"/>
    <property type="project" value="InterPro"/>
</dbReference>
<reference evidence="5" key="1">
    <citation type="submission" date="2018-05" db="EMBL/GenBank/DDBJ databases">
        <authorList>
            <person name="Lanie J.A."/>
            <person name="Ng W.-L."/>
            <person name="Kazmierczak K.M."/>
            <person name="Andrzejewski T.M."/>
            <person name="Davidsen T.M."/>
            <person name="Wayne K.J."/>
            <person name="Tettelin H."/>
            <person name="Glass J.I."/>
            <person name="Rusch D."/>
            <person name="Podicherti R."/>
            <person name="Tsui H.-C.T."/>
            <person name="Winkler M.E."/>
        </authorList>
    </citation>
    <scope>NUCLEOTIDE SEQUENCE</scope>
</reference>
<protein>
    <recommendedName>
        <fullName evidence="4">Aminoacyl-transfer RNA synthetases class-II family profile domain-containing protein</fullName>
    </recommendedName>
</protein>
<evidence type="ECO:0000259" key="4">
    <source>
        <dbReference type="PROSITE" id="PS50862"/>
    </source>
</evidence>
<evidence type="ECO:0000256" key="2">
    <source>
        <dbReference type="ARBA" id="ARBA00022741"/>
    </source>
</evidence>
<dbReference type="InterPro" id="IPR018149">
    <property type="entry name" value="Lys-tRNA-synth_II_C"/>
</dbReference>
<dbReference type="NCBIfam" id="TIGR00462">
    <property type="entry name" value="genX"/>
    <property type="match status" value="1"/>
</dbReference>
<dbReference type="GO" id="GO:0005829">
    <property type="term" value="C:cytosol"/>
    <property type="evidence" value="ECO:0007669"/>
    <property type="project" value="TreeGrafter"/>
</dbReference>
<dbReference type="EMBL" id="UINC01019463">
    <property type="protein sequence ID" value="SVA82407.1"/>
    <property type="molecule type" value="Genomic_DNA"/>
</dbReference>
<evidence type="ECO:0000256" key="1">
    <source>
        <dbReference type="ARBA" id="ARBA00022598"/>
    </source>
</evidence>
<evidence type="ECO:0000256" key="3">
    <source>
        <dbReference type="ARBA" id="ARBA00022840"/>
    </source>
</evidence>